<protein>
    <submittedName>
        <fullName evidence="1">Uncharacterized protein</fullName>
    </submittedName>
</protein>
<dbReference type="Proteomes" id="UP001314169">
    <property type="component" value="Chromosome 3"/>
</dbReference>
<accession>A0ABN9ZY94</accession>
<proteinExistence type="predicted"/>
<organism evidence="1 2">
    <name type="scientific">Pipistrellus nathusii</name>
    <name type="common">Nathusius' pipistrelle</name>
    <dbReference type="NCBI Taxonomy" id="59473"/>
    <lineage>
        <taxon>Eukaryota</taxon>
        <taxon>Metazoa</taxon>
        <taxon>Chordata</taxon>
        <taxon>Craniata</taxon>
        <taxon>Vertebrata</taxon>
        <taxon>Euteleostomi</taxon>
        <taxon>Mammalia</taxon>
        <taxon>Eutheria</taxon>
        <taxon>Laurasiatheria</taxon>
        <taxon>Chiroptera</taxon>
        <taxon>Yangochiroptera</taxon>
        <taxon>Vespertilionidae</taxon>
        <taxon>Pipistrellus</taxon>
    </lineage>
</organism>
<sequence>MMLMFALLFKGVADKLTCTSVFKNYSFFPLVKFFTMLFTFLCNLWKRSVLVICILTDANVLMLPISGLQKFKDYVFIIKVSAKRHKKSQTWCDGFVNTTSLLVMVSFFRSLK</sequence>
<dbReference type="EMBL" id="OY882860">
    <property type="protein sequence ID" value="CAK6443210.1"/>
    <property type="molecule type" value="Genomic_DNA"/>
</dbReference>
<evidence type="ECO:0000313" key="2">
    <source>
        <dbReference type="Proteomes" id="UP001314169"/>
    </source>
</evidence>
<keyword evidence="2" id="KW-1185">Reference proteome</keyword>
<evidence type="ECO:0000313" key="1">
    <source>
        <dbReference type="EMBL" id="CAK6443210.1"/>
    </source>
</evidence>
<name>A0ABN9ZY94_PIPNA</name>
<reference evidence="1" key="1">
    <citation type="submission" date="2023-12" db="EMBL/GenBank/DDBJ databases">
        <authorList>
            <person name="Brown T."/>
        </authorList>
    </citation>
    <scope>NUCLEOTIDE SEQUENCE</scope>
</reference>
<gene>
    <name evidence="1" type="ORF">MPIPNATIZW_LOCUS11516</name>
</gene>